<dbReference type="EnsemblMetazoa" id="ASIC008367-RA">
    <property type="protein sequence ID" value="ASIC008367-PA"/>
    <property type="gene ID" value="ASIC008367"/>
</dbReference>
<evidence type="ECO:0000313" key="1">
    <source>
        <dbReference type="EMBL" id="KFB40845.1"/>
    </source>
</evidence>
<organism evidence="1">
    <name type="scientific">Anopheles sinensis</name>
    <name type="common">Mosquito</name>
    <dbReference type="NCBI Taxonomy" id="74873"/>
    <lineage>
        <taxon>Eukaryota</taxon>
        <taxon>Metazoa</taxon>
        <taxon>Ecdysozoa</taxon>
        <taxon>Arthropoda</taxon>
        <taxon>Hexapoda</taxon>
        <taxon>Insecta</taxon>
        <taxon>Pterygota</taxon>
        <taxon>Neoptera</taxon>
        <taxon>Endopterygota</taxon>
        <taxon>Diptera</taxon>
        <taxon>Nematocera</taxon>
        <taxon>Culicoidea</taxon>
        <taxon>Culicidae</taxon>
        <taxon>Anophelinae</taxon>
        <taxon>Anopheles</taxon>
    </lineage>
</organism>
<dbReference type="EMBL" id="ATLV01015900">
    <property type="status" value="NOT_ANNOTATED_CDS"/>
    <property type="molecule type" value="Genomic_DNA"/>
</dbReference>
<sequence>MHMLLLLNARANSLHQQKMSPTKDVAGRSCSKNKVLCFVRVSGDAPGRKAKAGVDENALEG</sequence>
<reference evidence="2" key="2">
    <citation type="submission" date="2020-05" db="UniProtKB">
        <authorList>
            <consortium name="EnsemblMetazoa"/>
        </authorList>
    </citation>
    <scope>IDENTIFICATION</scope>
</reference>
<dbReference type="VEuPathDB" id="VectorBase:ASIC008367"/>
<reference evidence="1 3" key="1">
    <citation type="journal article" date="2014" name="BMC Genomics">
        <title>Genome sequence of Anopheles sinensis provides insight into genetics basis of mosquito competence for malaria parasites.</title>
        <authorList>
            <person name="Zhou D."/>
            <person name="Zhang D."/>
            <person name="Ding G."/>
            <person name="Shi L."/>
            <person name="Hou Q."/>
            <person name="Ye Y."/>
            <person name="Xu Y."/>
            <person name="Zhou H."/>
            <person name="Xiong C."/>
            <person name="Li S."/>
            <person name="Yu J."/>
            <person name="Hong S."/>
            <person name="Yu X."/>
            <person name="Zou P."/>
            <person name="Chen C."/>
            <person name="Chang X."/>
            <person name="Wang W."/>
            <person name="Lv Y."/>
            <person name="Sun Y."/>
            <person name="Ma L."/>
            <person name="Shen B."/>
            <person name="Zhu C."/>
        </authorList>
    </citation>
    <scope>NUCLEOTIDE SEQUENCE [LARGE SCALE GENOMIC DNA]</scope>
</reference>
<keyword evidence="3" id="KW-1185">Reference proteome</keyword>
<dbReference type="EMBL" id="KE525041">
    <property type="protein sequence ID" value="KFB40845.1"/>
    <property type="molecule type" value="Genomic_DNA"/>
</dbReference>
<accession>A0A084VSA1</accession>
<evidence type="ECO:0000313" key="2">
    <source>
        <dbReference type="EnsemblMetazoa" id="ASIC008367-PA"/>
    </source>
</evidence>
<proteinExistence type="predicted"/>
<gene>
    <name evidence="1" type="ORF">ZHAS_00008367</name>
</gene>
<evidence type="ECO:0000313" key="3">
    <source>
        <dbReference type="Proteomes" id="UP000030765"/>
    </source>
</evidence>
<protein>
    <submittedName>
        <fullName evidence="1 2">Uncharacterized protein</fullName>
    </submittedName>
</protein>
<dbReference type="AlphaFoldDB" id="A0A084VSA1"/>
<name>A0A084VSA1_ANOSI</name>
<dbReference type="Proteomes" id="UP000030765">
    <property type="component" value="Unassembled WGS sequence"/>
</dbReference>